<gene>
    <name evidence="10" type="ORF">GA0074692_2265</name>
</gene>
<dbReference type="InterPro" id="IPR050366">
    <property type="entry name" value="BP-dependent_transpt_permease"/>
</dbReference>
<feature type="domain" description="ABC transmembrane type-1" evidence="9">
    <location>
        <begin position="105"/>
        <end position="294"/>
    </location>
</feature>
<dbReference type="InterPro" id="IPR035906">
    <property type="entry name" value="MetI-like_sf"/>
</dbReference>
<feature type="region of interest" description="Disordered" evidence="8">
    <location>
        <begin position="1"/>
        <end position="28"/>
    </location>
</feature>
<dbReference type="GO" id="GO:0005886">
    <property type="term" value="C:plasma membrane"/>
    <property type="evidence" value="ECO:0007669"/>
    <property type="project" value="UniProtKB-SubCell"/>
</dbReference>
<sequence>MTELPIARTDADPDTPGPAGPAAVGVPPVRRRGSAARHLLRRPGLTLSVLAVALVLAWTVVPGLFTGQDPINGVPAERLQSPSGAHWFGTDHLGRDVYTRVVHGSSLTLRATLIAVLVGLVVGSSLGLLAGFVGRWVDDVITRIVDVMLAIPGLVLSLAIVTALGFGTINVAIAIGVANVAGFARVMRAEVLRVTSSVYVEAGRAAGSTWWSVLRRHVLPNAVGPVIALSALEFGTAILAVSSLSFLGFGAQPPAPEWGALVADGRDYLATAWWLTTLPGLVVATVVLAANRIARALERTGDDRP</sequence>
<accession>A0A1C6SBU4</accession>
<protein>
    <submittedName>
        <fullName evidence="10">Peptide/nickel transport system permease protein</fullName>
    </submittedName>
</protein>
<evidence type="ECO:0000259" key="9">
    <source>
        <dbReference type="PROSITE" id="PS50928"/>
    </source>
</evidence>
<feature type="transmembrane region" description="Helical" evidence="7">
    <location>
        <begin position="111"/>
        <end position="132"/>
    </location>
</feature>
<organism evidence="10 11">
    <name type="scientific">Micromonospora pallida</name>
    <dbReference type="NCBI Taxonomy" id="145854"/>
    <lineage>
        <taxon>Bacteria</taxon>
        <taxon>Bacillati</taxon>
        <taxon>Actinomycetota</taxon>
        <taxon>Actinomycetes</taxon>
        <taxon>Micromonosporales</taxon>
        <taxon>Micromonosporaceae</taxon>
        <taxon>Micromonospora</taxon>
    </lineage>
</organism>
<dbReference type="OrthoDB" id="9812701at2"/>
<name>A0A1C6SBU4_9ACTN</name>
<dbReference type="GO" id="GO:0055085">
    <property type="term" value="P:transmembrane transport"/>
    <property type="evidence" value="ECO:0007669"/>
    <property type="project" value="InterPro"/>
</dbReference>
<dbReference type="AlphaFoldDB" id="A0A1C6SBU4"/>
<feature type="transmembrane region" description="Helical" evidence="7">
    <location>
        <begin position="45"/>
        <end position="65"/>
    </location>
</feature>
<dbReference type="RefSeq" id="WP_091642857.1">
    <property type="nucleotide sequence ID" value="NZ_FMHW01000002.1"/>
</dbReference>
<evidence type="ECO:0000256" key="7">
    <source>
        <dbReference type="RuleBase" id="RU363032"/>
    </source>
</evidence>
<reference evidence="11" key="1">
    <citation type="submission" date="2016-06" db="EMBL/GenBank/DDBJ databases">
        <authorList>
            <person name="Varghese N."/>
            <person name="Submissions Spin"/>
        </authorList>
    </citation>
    <scope>NUCLEOTIDE SEQUENCE [LARGE SCALE GENOMIC DNA]</scope>
    <source>
        <strain evidence="11">DSM 43817</strain>
    </source>
</reference>
<dbReference type="SUPFAM" id="SSF161098">
    <property type="entry name" value="MetI-like"/>
    <property type="match status" value="1"/>
</dbReference>
<keyword evidence="3" id="KW-1003">Cell membrane</keyword>
<evidence type="ECO:0000256" key="6">
    <source>
        <dbReference type="ARBA" id="ARBA00023136"/>
    </source>
</evidence>
<comment type="similarity">
    <text evidence="7">Belongs to the binding-protein-dependent transport system permease family.</text>
</comment>
<dbReference type="PROSITE" id="PS50928">
    <property type="entry name" value="ABC_TM1"/>
    <property type="match status" value="1"/>
</dbReference>
<dbReference type="CDD" id="cd06261">
    <property type="entry name" value="TM_PBP2"/>
    <property type="match status" value="1"/>
</dbReference>
<comment type="subcellular location">
    <subcellularLocation>
        <location evidence="1 7">Cell membrane</location>
        <topology evidence="1 7">Multi-pass membrane protein</topology>
    </subcellularLocation>
</comment>
<dbReference type="EMBL" id="FMHW01000002">
    <property type="protein sequence ID" value="SCL26968.1"/>
    <property type="molecule type" value="Genomic_DNA"/>
</dbReference>
<evidence type="ECO:0000256" key="8">
    <source>
        <dbReference type="SAM" id="MobiDB-lite"/>
    </source>
</evidence>
<feature type="transmembrane region" description="Helical" evidence="7">
    <location>
        <begin position="271"/>
        <end position="290"/>
    </location>
</feature>
<keyword evidence="6 7" id="KW-0472">Membrane</keyword>
<dbReference type="Pfam" id="PF00528">
    <property type="entry name" value="BPD_transp_1"/>
    <property type="match status" value="1"/>
</dbReference>
<feature type="transmembrane region" description="Helical" evidence="7">
    <location>
        <begin position="144"/>
        <end position="163"/>
    </location>
</feature>
<keyword evidence="2 7" id="KW-0813">Transport</keyword>
<evidence type="ECO:0000256" key="4">
    <source>
        <dbReference type="ARBA" id="ARBA00022692"/>
    </source>
</evidence>
<dbReference type="PANTHER" id="PTHR43386:SF25">
    <property type="entry name" value="PEPTIDE ABC TRANSPORTER PERMEASE PROTEIN"/>
    <property type="match status" value="1"/>
</dbReference>
<feature type="transmembrane region" description="Helical" evidence="7">
    <location>
        <begin position="226"/>
        <end position="251"/>
    </location>
</feature>
<keyword evidence="4 7" id="KW-0812">Transmembrane</keyword>
<dbReference type="STRING" id="145854.GA0074692_2265"/>
<evidence type="ECO:0000313" key="10">
    <source>
        <dbReference type="EMBL" id="SCL26968.1"/>
    </source>
</evidence>
<feature type="transmembrane region" description="Helical" evidence="7">
    <location>
        <begin position="169"/>
        <end position="187"/>
    </location>
</feature>
<dbReference type="InterPro" id="IPR000515">
    <property type="entry name" value="MetI-like"/>
</dbReference>
<evidence type="ECO:0000256" key="2">
    <source>
        <dbReference type="ARBA" id="ARBA00022448"/>
    </source>
</evidence>
<dbReference type="PANTHER" id="PTHR43386">
    <property type="entry name" value="OLIGOPEPTIDE TRANSPORT SYSTEM PERMEASE PROTEIN APPC"/>
    <property type="match status" value="1"/>
</dbReference>
<evidence type="ECO:0000256" key="1">
    <source>
        <dbReference type="ARBA" id="ARBA00004651"/>
    </source>
</evidence>
<keyword evidence="11" id="KW-1185">Reference proteome</keyword>
<evidence type="ECO:0000313" key="11">
    <source>
        <dbReference type="Proteomes" id="UP000198959"/>
    </source>
</evidence>
<dbReference type="Proteomes" id="UP000198959">
    <property type="component" value="Unassembled WGS sequence"/>
</dbReference>
<keyword evidence="5 7" id="KW-1133">Transmembrane helix</keyword>
<evidence type="ECO:0000256" key="3">
    <source>
        <dbReference type="ARBA" id="ARBA00022475"/>
    </source>
</evidence>
<evidence type="ECO:0000256" key="5">
    <source>
        <dbReference type="ARBA" id="ARBA00022989"/>
    </source>
</evidence>
<dbReference type="Gene3D" id="1.10.3720.10">
    <property type="entry name" value="MetI-like"/>
    <property type="match status" value="1"/>
</dbReference>
<proteinExistence type="inferred from homology"/>